<evidence type="ECO:0000313" key="3">
    <source>
        <dbReference type="EMBL" id="RYC03506.1"/>
    </source>
</evidence>
<accession>A0A4Q2SDV0</accession>
<dbReference type="OrthoDB" id="3799178at2"/>
<dbReference type="Gene3D" id="1.25.40.10">
    <property type="entry name" value="Tetratricopeptide repeat domain"/>
    <property type="match status" value="1"/>
</dbReference>
<feature type="domain" description="Bacterial transcriptional activator" evidence="2">
    <location>
        <begin position="103"/>
        <end position="247"/>
    </location>
</feature>
<dbReference type="SMART" id="SM01043">
    <property type="entry name" value="BTAD"/>
    <property type="match status" value="1"/>
</dbReference>
<dbReference type="SUPFAM" id="SSF48452">
    <property type="entry name" value="TPR-like"/>
    <property type="match status" value="1"/>
</dbReference>
<keyword evidence="1" id="KW-0175">Coiled coil</keyword>
<dbReference type="EMBL" id="SDWU01000005">
    <property type="protein sequence ID" value="RYC03506.1"/>
    <property type="molecule type" value="Genomic_DNA"/>
</dbReference>
<comment type="caution">
    <text evidence="3">The sequence shown here is derived from an EMBL/GenBank/DDBJ whole genome shotgun (WGS) entry which is preliminary data.</text>
</comment>
<reference evidence="3 4" key="1">
    <citation type="submission" date="2019-01" db="EMBL/GenBank/DDBJ databases">
        <title>Novel species of Nocardioides.</title>
        <authorList>
            <person name="Liu Q."/>
            <person name="Xin Y.-H."/>
        </authorList>
    </citation>
    <scope>NUCLEOTIDE SEQUENCE [LARGE SCALE GENOMIC DNA]</scope>
    <source>
        <strain evidence="3 4">CGMCC 4.6875</strain>
    </source>
</reference>
<keyword evidence="4" id="KW-1185">Reference proteome</keyword>
<dbReference type="InterPro" id="IPR051677">
    <property type="entry name" value="AfsR-DnrI-RedD_regulator"/>
</dbReference>
<dbReference type="RefSeq" id="WP_129454061.1">
    <property type="nucleotide sequence ID" value="NZ_JACXYX010000008.1"/>
</dbReference>
<dbReference type="Pfam" id="PF03704">
    <property type="entry name" value="BTAD"/>
    <property type="match status" value="1"/>
</dbReference>
<dbReference type="PANTHER" id="PTHR35807">
    <property type="entry name" value="TRANSCRIPTIONAL REGULATOR REDD-RELATED"/>
    <property type="match status" value="1"/>
</dbReference>
<proteinExistence type="predicted"/>
<evidence type="ECO:0000259" key="2">
    <source>
        <dbReference type="SMART" id="SM01043"/>
    </source>
</evidence>
<dbReference type="InterPro" id="IPR036388">
    <property type="entry name" value="WH-like_DNA-bd_sf"/>
</dbReference>
<protein>
    <recommendedName>
        <fullName evidence="2">Bacterial transcriptional activator domain-containing protein</fullName>
    </recommendedName>
</protein>
<dbReference type="InterPro" id="IPR005158">
    <property type="entry name" value="BTAD"/>
</dbReference>
<dbReference type="InterPro" id="IPR011990">
    <property type="entry name" value="TPR-like_helical_dom_sf"/>
</dbReference>
<name>A0A4Q2SDV0_9ACTN</name>
<dbReference type="Proteomes" id="UP000293291">
    <property type="component" value="Unassembled WGS sequence"/>
</dbReference>
<organism evidence="3 4">
    <name type="scientific">Nocardioides ganghwensis</name>
    <dbReference type="NCBI Taxonomy" id="252230"/>
    <lineage>
        <taxon>Bacteria</taxon>
        <taxon>Bacillati</taxon>
        <taxon>Actinomycetota</taxon>
        <taxon>Actinomycetes</taxon>
        <taxon>Propionibacteriales</taxon>
        <taxon>Nocardioidaceae</taxon>
        <taxon>Nocardioides</taxon>
    </lineage>
</organism>
<evidence type="ECO:0000313" key="4">
    <source>
        <dbReference type="Proteomes" id="UP000293291"/>
    </source>
</evidence>
<dbReference type="AlphaFoldDB" id="A0A4Q2SDV0"/>
<gene>
    <name evidence="3" type="ORF">EUA07_05845</name>
</gene>
<sequence length="289" mass="32231">MTERLELILLGMPRLIGTTGPIPLSPGTSLLCAYLALAPEDGQRRQVAAAQLFADCPEPVARRRLSTALWRLRTEVRTATGVDLVKCTRDDRMRLSPTVEMALDTQDFEGLVAPALEAPPDALTADLASRLERAVSLHGGQLIEPCVDEWVLAERTRIETMYLTALDYLVVHHGKQGAHLKVRRFGELALAMEPLREDVHRHLMTAYAAAGRDDLVERQFERCRQVLLDELGTDPLPETIGLYARLRHGDSALSPSLSALRTDLERARREVDRLAIVVDRALQHLRQMG</sequence>
<feature type="coiled-coil region" evidence="1">
    <location>
        <begin position="257"/>
        <end position="284"/>
    </location>
</feature>
<evidence type="ECO:0000256" key="1">
    <source>
        <dbReference type="SAM" id="Coils"/>
    </source>
</evidence>
<dbReference type="Gene3D" id="1.10.10.10">
    <property type="entry name" value="Winged helix-like DNA-binding domain superfamily/Winged helix DNA-binding domain"/>
    <property type="match status" value="1"/>
</dbReference>